<dbReference type="SUPFAM" id="SSF48371">
    <property type="entry name" value="ARM repeat"/>
    <property type="match status" value="1"/>
</dbReference>
<evidence type="ECO:0008006" key="3">
    <source>
        <dbReference type="Google" id="ProtNLM"/>
    </source>
</evidence>
<dbReference type="Gene3D" id="1.25.10.10">
    <property type="entry name" value="Leucine-rich Repeat Variant"/>
    <property type="match status" value="1"/>
</dbReference>
<protein>
    <recommendedName>
        <fullName evidence="3">PBS lyase HEAT domain protein repeat-containing protein</fullName>
    </recommendedName>
</protein>
<keyword evidence="2" id="KW-1185">Reference proteome</keyword>
<reference evidence="1 2" key="1">
    <citation type="journal article" date="2010" name="Proc. Natl. Acad. Sci. U.S.A.">
        <title>Nitrosopumilus maritimus genome reveals unique mechanisms for nitrification and autotrophy in globally distributed marine crenarchaea.</title>
        <authorList>
            <person name="Walker C.B."/>
            <person name="de la Torre J.R."/>
            <person name="Klotz M.G."/>
            <person name="Urakawa H."/>
            <person name="Pinel N."/>
            <person name="Arp D.J."/>
            <person name="Brochier-Armanet C."/>
            <person name="Chain P.S."/>
            <person name="Chan P.P."/>
            <person name="Gollabgir A."/>
            <person name="Hemp J."/>
            <person name="Hugler M."/>
            <person name="Karr E.A."/>
            <person name="Konneke M."/>
            <person name="Shin M."/>
            <person name="Lawton T.J."/>
            <person name="Lowe T."/>
            <person name="Martens-Habbena W."/>
            <person name="Sayavedra-Soto L.A."/>
            <person name="Lang D."/>
            <person name="Sievert S.M."/>
            <person name="Rosenzweig A.C."/>
            <person name="Manning G."/>
            <person name="Stahl D.A."/>
        </authorList>
    </citation>
    <scope>NUCLEOTIDE SEQUENCE [LARGE SCALE GENOMIC DNA]</scope>
    <source>
        <strain evidence="1 2">SCM1</strain>
    </source>
</reference>
<dbReference type="InterPro" id="IPR016024">
    <property type="entry name" value="ARM-type_fold"/>
</dbReference>
<dbReference type="AlphaFoldDB" id="A9A172"/>
<dbReference type="InParanoid" id="A9A172"/>
<dbReference type="InterPro" id="IPR011989">
    <property type="entry name" value="ARM-like"/>
</dbReference>
<dbReference type="eggNOG" id="arCOG06493">
    <property type="taxonomic scope" value="Archaea"/>
</dbReference>
<proteinExistence type="predicted"/>
<organism evidence="1 2">
    <name type="scientific">Nitrosopumilus maritimus (strain SCM1)</name>
    <dbReference type="NCBI Taxonomy" id="436308"/>
    <lineage>
        <taxon>Archaea</taxon>
        <taxon>Nitrososphaerota</taxon>
        <taxon>Nitrososphaeria</taxon>
        <taxon>Nitrosopumilales</taxon>
        <taxon>Nitrosopumilaceae</taxon>
        <taxon>Nitrosopumilus</taxon>
    </lineage>
</organism>
<dbReference type="Pfam" id="PF13646">
    <property type="entry name" value="HEAT_2"/>
    <property type="match status" value="1"/>
</dbReference>
<dbReference type="EnsemblBacteria" id="ABX12358">
    <property type="protein sequence ID" value="ABX12358"/>
    <property type="gene ID" value="Nmar_0462"/>
</dbReference>
<gene>
    <name evidence="1" type="ordered locus">Nmar_0462</name>
</gene>
<dbReference type="KEGG" id="nmr:Nmar_0462"/>
<accession>A9A172</accession>
<dbReference type="EMBL" id="CP000866">
    <property type="protein sequence ID" value="ABX12358.1"/>
    <property type="molecule type" value="Genomic_DNA"/>
</dbReference>
<dbReference type="HOGENOM" id="CLU_1607077_0_0_2"/>
<sequence>MLSPTMSTVNIPDEFDKIIKAMPLEERFLKLEEIFKTSKDESERWDAVWLAGEIPVEVGLKGPLFEKTTDLFAWVLKNDDNDVVRHEVCYQIAARNMRRIIPELAYAANYDPSPLVRHEATECLMIIRATDQIDAMKRSCQDENESVRNTAELVLKRMRRYKSKFNAESEWVSI</sequence>
<dbReference type="Proteomes" id="UP000000792">
    <property type="component" value="Chromosome"/>
</dbReference>
<dbReference type="STRING" id="436308.Nmar_0462"/>
<evidence type="ECO:0000313" key="1">
    <source>
        <dbReference type="EMBL" id="ABX12358.1"/>
    </source>
</evidence>
<name>A9A172_NITMS</name>
<evidence type="ECO:0000313" key="2">
    <source>
        <dbReference type="Proteomes" id="UP000000792"/>
    </source>
</evidence>